<dbReference type="SUPFAM" id="SSF49299">
    <property type="entry name" value="PKD domain"/>
    <property type="match status" value="1"/>
</dbReference>
<dbReference type="Pfam" id="PF18911">
    <property type="entry name" value="PKD_4"/>
    <property type="match status" value="1"/>
</dbReference>
<feature type="chain" id="PRO_5011778103" evidence="1">
    <location>
        <begin position="26"/>
        <end position="504"/>
    </location>
</feature>
<dbReference type="EMBL" id="FOFT01000016">
    <property type="protein sequence ID" value="SES48156.1"/>
    <property type="molecule type" value="Genomic_DNA"/>
</dbReference>
<dbReference type="RefSeq" id="WP_090071251.1">
    <property type="nucleotide sequence ID" value="NZ_FOFT01000016.1"/>
</dbReference>
<evidence type="ECO:0000313" key="3">
    <source>
        <dbReference type="EMBL" id="SES48156.1"/>
    </source>
</evidence>
<dbReference type="Proteomes" id="UP000199028">
    <property type="component" value="Unassembled WGS sequence"/>
</dbReference>
<name>A0A1H9XPS1_9PSEU</name>
<keyword evidence="1" id="KW-0732">Signal</keyword>
<dbReference type="OrthoDB" id="5241464at2"/>
<feature type="signal peptide" evidence="1">
    <location>
        <begin position="1"/>
        <end position="25"/>
    </location>
</feature>
<reference evidence="4" key="1">
    <citation type="submission" date="2016-10" db="EMBL/GenBank/DDBJ databases">
        <authorList>
            <person name="Varghese N."/>
            <person name="Submissions S."/>
        </authorList>
    </citation>
    <scope>NUCLEOTIDE SEQUENCE [LARGE SCALE GENOMIC DNA]</scope>
    <source>
        <strain evidence="4">CGMCC 4.578</strain>
    </source>
</reference>
<dbReference type="InterPro" id="IPR000601">
    <property type="entry name" value="PKD_dom"/>
</dbReference>
<dbReference type="SMART" id="SM00089">
    <property type="entry name" value="PKD"/>
    <property type="match status" value="1"/>
</dbReference>
<dbReference type="AlphaFoldDB" id="A0A1H9XPS1"/>
<dbReference type="PROSITE" id="PS50093">
    <property type="entry name" value="PKD"/>
    <property type="match status" value="1"/>
</dbReference>
<evidence type="ECO:0000259" key="2">
    <source>
        <dbReference type="PROSITE" id="PS50093"/>
    </source>
</evidence>
<dbReference type="GO" id="GO:0005975">
    <property type="term" value="P:carbohydrate metabolic process"/>
    <property type="evidence" value="ECO:0007669"/>
    <property type="project" value="UniProtKB-ARBA"/>
</dbReference>
<dbReference type="CDD" id="cd00146">
    <property type="entry name" value="PKD"/>
    <property type="match status" value="1"/>
</dbReference>
<dbReference type="InterPro" id="IPR035986">
    <property type="entry name" value="PKD_dom_sf"/>
</dbReference>
<protein>
    <submittedName>
        <fullName evidence="3">PKD domain-containing protein</fullName>
    </submittedName>
</protein>
<evidence type="ECO:0000256" key="1">
    <source>
        <dbReference type="SAM" id="SignalP"/>
    </source>
</evidence>
<proteinExistence type="predicted"/>
<dbReference type="InterPro" id="IPR022409">
    <property type="entry name" value="PKD/Chitinase_dom"/>
</dbReference>
<feature type="domain" description="PKD" evidence="2">
    <location>
        <begin position="320"/>
        <end position="374"/>
    </location>
</feature>
<keyword evidence="4" id="KW-1185">Reference proteome</keyword>
<sequence>MPSARSLAVAAAVLMGVLVPGVAQAAPPSNDDFDAATVVGALPYSVEQNTTESTKASDDPYGCRGYSVQGSAWFRYTATEDGLLRLKTEGSDRDLNVATFTGERGDLEQVWNAFYDGCTTDRATPLTFPAKAGTTYHFMVGGTSSAGGQVKLALDRISHLPNDDLANAEQVTALPFSAPHPDLTRASREVGEPNAGGCAGSGAPSVWYAYTPTRNHSVLMHVDGWGSGPTAAVYEGTSINDLTLVGCEGSQHYDGKSVAVTAGKTYYFQWSGGGYYSSPSTLRLSESAPFTTQVYTGYSHERSLFENIGFQVDHRADYNDPVTTEWDFGDGATAAPSTETSKSHRYAADGVYTVTVRSTAGDGRTATDTTTVTVKTHDVGISKFTVPASARAGEQKQIAVQVSNTRYLEKVKTTVYRDNGNGNGWQEVGTLTIDVPAHPTRKVKFPFAYTFTPQDAVTGKVSFRAVVEPQLEYPVRDAIPSDNEVITIATTVRPALVSAAAVAN</sequence>
<organism evidence="3 4">
    <name type="scientific">Lentzea flaviverrucosa</name>
    <dbReference type="NCBI Taxonomy" id="200379"/>
    <lineage>
        <taxon>Bacteria</taxon>
        <taxon>Bacillati</taxon>
        <taxon>Actinomycetota</taxon>
        <taxon>Actinomycetes</taxon>
        <taxon>Pseudonocardiales</taxon>
        <taxon>Pseudonocardiaceae</taxon>
        <taxon>Lentzea</taxon>
    </lineage>
</organism>
<evidence type="ECO:0000313" key="4">
    <source>
        <dbReference type="Proteomes" id="UP000199028"/>
    </source>
</evidence>
<gene>
    <name evidence="3" type="ORF">SAMN05216195_116105</name>
</gene>
<dbReference type="InterPro" id="IPR013783">
    <property type="entry name" value="Ig-like_fold"/>
</dbReference>
<dbReference type="Gene3D" id="2.60.40.10">
    <property type="entry name" value="Immunoglobulins"/>
    <property type="match status" value="1"/>
</dbReference>
<accession>A0A1H9XPS1</accession>